<feature type="chain" id="PRO_5031147144" description="Spondin domain-containing protein" evidence="1">
    <location>
        <begin position="18"/>
        <end position="227"/>
    </location>
</feature>
<dbReference type="PROSITE" id="PS51020">
    <property type="entry name" value="SPONDIN"/>
    <property type="match status" value="1"/>
</dbReference>
<proteinExistence type="predicted"/>
<organism evidence="3">
    <name type="scientific">Rhodosorus marinus</name>
    <dbReference type="NCBI Taxonomy" id="101924"/>
    <lineage>
        <taxon>Eukaryota</taxon>
        <taxon>Rhodophyta</taxon>
        <taxon>Stylonematophyceae</taxon>
        <taxon>Stylonematales</taxon>
        <taxon>Stylonemataceae</taxon>
        <taxon>Rhodosorus</taxon>
    </lineage>
</organism>
<sequence>MKFFIAGLILLVGCVVAVPTDVSLVTAERASKPKCKGTATYKITFRYQWTRARHPDAYPSSAHFSPLVAASHSPGYCMWKPYGFATRGVEDVAETGSTFRIDGELDEHLGRNVYDFAVDNVVTSDGSETVSVTIDVDGKRSLVSAISMIAPSPDWITGFYNIDVCDQTTGVFMKSLTGKLGAWDAGTEDGTNFSISNSATDPTEQIEDILQSVFGGRRLGSYRIRKL</sequence>
<dbReference type="InterPro" id="IPR038678">
    <property type="entry name" value="Spondin_N_sf"/>
</dbReference>
<reference evidence="3" key="1">
    <citation type="submission" date="2021-01" db="EMBL/GenBank/DDBJ databases">
        <authorList>
            <person name="Corre E."/>
            <person name="Pelletier E."/>
            <person name="Niang G."/>
            <person name="Scheremetjew M."/>
            <person name="Finn R."/>
            <person name="Kale V."/>
            <person name="Holt S."/>
            <person name="Cochrane G."/>
            <person name="Meng A."/>
            <person name="Brown T."/>
            <person name="Cohen L."/>
        </authorList>
    </citation>
    <scope>NUCLEOTIDE SEQUENCE</scope>
    <source>
        <strain evidence="3">CCMP 769</strain>
    </source>
</reference>
<evidence type="ECO:0000259" key="2">
    <source>
        <dbReference type="PROSITE" id="PS51020"/>
    </source>
</evidence>
<feature type="domain" description="Spondin" evidence="2">
    <location>
        <begin position="29"/>
        <end position="218"/>
    </location>
</feature>
<dbReference type="PANTHER" id="PTHR11311">
    <property type="entry name" value="SPONDIN"/>
    <property type="match status" value="1"/>
</dbReference>
<dbReference type="EMBL" id="HBHW01015046">
    <property type="protein sequence ID" value="CAE0043617.1"/>
    <property type="molecule type" value="Transcribed_RNA"/>
</dbReference>
<feature type="signal peptide" evidence="1">
    <location>
        <begin position="1"/>
        <end position="17"/>
    </location>
</feature>
<protein>
    <recommendedName>
        <fullName evidence="2">Spondin domain-containing protein</fullName>
    </recommendedName>
</protein>
<dbReference type="AlphaFoldDB" id="A0A7S3ED79"/>
<dbReference type="NCBIfam" id="NF038123">
    <property type="entry name" value="NF038123_dom"/>
    <property type="match status" value="1"/>
</dbReference>
<accession>A0A7S3ED79</accession>
<dbReference type="InterPro" id="IPR009465">
    <property type="entry name" value="Spondin_N"/>
</dbReference>
<gene>
    <name evidence="3" type="ORF">RMAR00112_LOCUS11590</name>
</gene>
<dbReference type="GO" id="GO:0007155">
    <property type="term" value="P:cell adhesion"/>
    <property type="evidence" value="ECO:0007669"/>
    <property type="project" value="TreeGrafter"/>
</dbReference>
<dbReference type="GO" id="GO:0031012">
    <property type="term" value="C:extracellular matrix"/>
    <property type="evidence" value="ECO:0007669"/>
    <property type="project" value="TreeGrafter"/>
</dbReference>
<dbReference type="Gene3D" id="2.60.40.2130">
    <property type="entry name" value="F-spondin domain"/>
    <property type="match status" value="1"/>
</dbReference>
<dbReference type="InterPro" id="IPR051418">
    <property type="entry name" value="Spondin/Thrombospondin_T1"/>
</dbReference>
<dbReference type="PANTHER" id="PTHR11311:SF15">
    <property type="entry name" value="SPONDIN-2"/>
    <property type="match status" value="1"/>
</dbReference>
<dbReference type="Pfam" id="PF06468">
    <property type="entry name" value="Spond_N"/>
    <property type="match status" value="1"/>
</dbReference>
<evidence type="ECO:0000313" key="3">
    <source>
        <dbReference type="EMBL" id="CAE0043617.1"/>
    </source>
</evidence>
<keyword evidence="1" id="KW-0732">Signal</keyword>
<name>A0A7S3ED79_9RHOD</name>
<evidence type="ECO:0000256" key="1">
    <source>
        <dbReference type="SAM" id="SignalP"/>
    </source>
</evidence>